<keyword evidence="2" id="KW-1185">Reference proteome</keyword>
<sequence length="115" mass="13095">MSNSKSNLVLQRIKDSLQHTEQPLPDPAAPSVSSTLETGGFGQLYRVLEEAKADMDFDRRAVYIDDESAEVLDLLRKKAKIKSSHLVSFLLHEFFSRHKGLIQELVEKRSNRLID</sequence>
<dbReference type="RefSeq" id="WP_068840345.1">
    <property type="nucleotide sequence ID" value="NZ_BMXC01000008.1"/>
</dbReference>
<evidence type="ECO:0000313" key="1">
    <source>
        <dbReference type="EMBL" id="SFU99313.1"/>
    </source>
</evidence>
<dbReference type="OrthoDB" id="853939at2"/>
<organism evidence="1 2">
    <name type="scientific">Pontibacter akesuensis</name>
    <dbReference type="NCBI Taxonomy" id="388950"/>
    <lineage>
        <taxon>Bacteria</taxon>
        <taxon>Pseudomonadati</taxon>
        <taxon>Bacteroidota</taxon>
        <taxon>Cytophagia</taxon>
        <taxon>Cytophagales</taxon>
        <taxon>Hymenobacteraceae</taxon>
        <taxon>Pontibacter</taxon>
    </lineage>
</organism>
<dbReference type="AlphaFoldDB" id="A0A1I7KPE0"/>
<proteinExistence type="predicted"/>
<protein>
    <submittedName>
        <fullName evidence="1">Uncharacterized protein</fullName>
    </submittedName>
</protein>
<gene>
    <name evidence="1" type="ORF">SAMN04487941_3944</name>
</gene>
<dbReference type="EMBL" id="FPCA01000007">
    <property type="protein sequence ID" value="SFU99313.1"/>
    <property type="molecule type" value="Genomic_DNA"/>
</dbReference>
<reference evidence="2" key="1">
    <citation type="submission" date="2016-10" db="EMBL/GenBank/DDBJ databases">
        <authorList>
            <person name="Varghese N."/>
        </authorList>
    </citation>
    <scope>NUCLEOTIDE SEQUENCE [LARGE SCALE GENOMIC DNA]</scope>
    <source>
        <strain evidence="2">DSM 18820</strain>
    </source>
</reference>
<name>A0A1I7KPE0_9BACT</name>
<accession>A0A1I7KPE0</accession>
<dbReference type="Proteomes" id="UP000182491">
    <property type="component" value="Unassembled WGS sequence"/>
</dbReference>
<evidence type="ECO:0000313" key="2">
    <source>
        <dbReference type="Proteomes" id="UP000182491"/>
    </source>
</evidence>
<dbReference type="STRING" id="388950.GCA_001611675_04129"/>